<dbReference type="GO" id="GO:0016020">
    <property type="term" value="C:membrane"/>
    <property type="evidence" value="ECO:0007669"/>
    <property type="project" value="UniProtKB-SubCell"/>
</dbReference>
<evidence type="ECO:0000256" key="1">
    <source>
        <dbReference type="ARBA" id="ARBA00004141"/>
    </source>
</evidence>
<keyword evidence="2 5" id="KW-0812">Transmembrane</keyword>
<name>A0A9D1IB29_9CLOT</name>
<evidence type="ECO:0000256" key="5">
    <source>
        <dbReference type="SAM" id="Phobius"/>
    </source>
</evidence>
<keyword evidence="3 5" id="KW-1133">Transmembrane helix</keyword>
<reference evidence="6" key="2">
    <citation type="journal article" date="2021" name="PeerJ">
        <title>Extensive microbial diversity within the chicken gut microbiome revealed by metagenomics and culture.</title>
        <authorList>
            <person name="Gilroy R."/>
            <person name="Ravi A."/>
            <person name="Getino M."/>
            <person name="Pursley I."/>
            <person name="Horton D.L."/>
            <person name="Alikhan N.F."/>
            <person name="Baker D."/>
            <person name="Gharbi K."/>
            <person name="Hall N."/>
            <person name="Watson M."/>
            <person name="Adriaenssens E.M."/>
            <person name="Foster-Nyarko E."/>
            <person name="Jarju S."/>
            <person name="Secka A."/>
            <person name="Antonio M."/>
            <person name="Oren A."/>
            <person name="Chaudhuri R.R."/>
            <person name="La Ragione R."/>
            <person name="Hildebrand F."/>
            <person name="Pallen M.J."/>
        </authorList>
    </citation>
    <scope>NUCLEOTIDE SEQUENCE</scope>
    <source>
        <strain evidence="6">CHK195-4489</strain>
    </source>
</reference>
<organism evidence="6 7">
    <name type="scientific">Candidatus Egerieisoma faecipullorum</name>
    <dbReference type="NCBI Taxonomy" id="2840963"/>
    <lineage>
        <taxon>Bacteria</taxon>
        <taxon>Bacillati</taxon>
        <taxon>Bacillota</taxon>
        <taxon>Clostridia</taxon>
        <taxon>Eubacteriales</taxon>
        <taxon>Clostridiaceae</taxon>
        <taxon>Clostridiaceae incertae sedis</taxon>
        <taxon>Candidatus Egerieisoma</taxon>
    </lineage>
</organism>
<proteinExistence type="predicted"/>
<feature type="transmembrane region" description="Helical" evidence="5">
    <location>
        <begin position="21"/>
        <end position="42"/>
    </location>
</feature>
<dbReference type="AlphaFoldDB" id="A0A9D1IB29"/>
<dbReference type="Proteomes" id="UP000824089">
    <property type="component" value="Unassembled WGS sequence"/>
</dbReference>
<keyword evidence="4 5" id="KW-0472">Membrane</keyword>
<evidence type="ECO:0000313" key="6">
    <source>
        <dbReference type="EMBL" id="HIU30285.1"/>
    </source>
</evidence>
<sequence>MYEQTFLDKLNRKFGRFAIRNLMTIIVCGMAAVFLLDLYLTYEKGIYFSSYLTFDRAEILSGQFWRILSFIFLPPDSSVVFIIFSLYFYWMIGSALENQWGSFRFDLFYLCGILATVAVGFITGYALNDYLNLSLFFAFALVYPDFQIMLFFLVPIKVKYLAFIDAVYFLWMLVTESWRNKIVLLIAIANVLLFFGRDFVSRIRSMYRRYKYRRDANRR</sequence>
<dbReference type="GO" id="GO:0006508">
    <property type="term" value="P:proteolysis"/>
    <property type="evidence" value="ECO:0007669"/>
    <property type="project" value="UniProtKB-KW"/>
</dbReference>
<reference evidence="6" key="1">
    <citation type="submission" date="2020-10" db="EMBL/GenBank/DDBJ databases">
        <authorList>
            <person name="Gilroy R."/>
        </authorList>
    </citation>
    <scope>NUCLEOTIDE SEQUENCE</scope>
    <source>
        <strain evidence="6">CHK195-4489</strain>
    </source>
</reference>
<dbReference type="SUPFAM" id="SSF144091">
    <property type="entry name" value="Rhomboid-like"/>
    <property type="match status" value="1"/>
</dbReference>
<comment type="subcellular location">
    <subcellularLocation>
        <location evidence="1">Membrane</location>
        <topology evidence="1">Multi-pass membrane protein</topology>
    </subcellularLocation>
</comment>
<dbReference type="GO" id="GO:0008233">
    <property type="term" value="F:peptidase activity"/>
    <property type="evidence" value="ECO:0007669"/>
    <property type="project" value="UniProtKB-KW"/>
</dbReference>
<feature type="transmembrane region" description="Helical" evidence="5">
    <location>
        <begin position="133"/>
        <end position="153"/>
    </location>
</feature>
<evidence type="ECO:0000256" key="2">
    <source>
        <dbReference type="ARBA" id="ARBA00022692"/>
    </source>
</evidence>
<feature type="transmembrane region" description="Helical" evidence="5">
    <location>
        <begin position="108"/>
        <end position="127"/>
    </location>
</feature>
<comment type="caution">
    <text evidence="6">The sequence shown here is derived from an EMBL/GenBank/DDBJ whole genome shotgun (WGS) entry which is preliminary data.</text>
</comment>
<keyword evidence="6" id="KW-0645">Protease</keyword>
<dbReference type="InterPro" id="IPR035952">
    <property type="entry name" value="Rhomboid-like_sf"/>
</dbReference>
<feature type="transmembrane region" description="Helical" evidence="5">
    <location>
        <begin position="182"/>
        <end position="200"/>
    </location>
</feature>
<evidence type="ECO:0000313" key="7">
    <source>
        <dbReference type="Proteomes" id="UP000824089"/>
    </source>
</evidence>
<feature type="transmembrane region" description="Helical" evidence="5">
    <location>
        <begin position="78"/>
        <end position="96"/>
    </location>
</feature>
<protein>
    <submittedName>
        <fullName evidence="6">Rhomboid family intramembrane serine protease</fullName>
    </submittedName>
</protein>
<feature type="transmembrane region" description="Helical" evidence="5">
    <location>
        <begin position="160"/>
        <end position="176"/>
    </location>
</feature>
<gene>
    <name evidence="6" type="ORF">IAD50_08330</name>
</gene>
<keyword evidence="6" id="KW-0378">Hydrolase</keyword>
<dbReference type="Gene3D" id="1.20.1540.10">
    <property type="entry name" value="Rhomboid-like"/>
    <property type="match status" value="1"/>
</dbReference>
<evidence type="ECO:0000256" key="4">
    <source>
        <dbReference type="ARBA" id="ARBA00023136"/>
    </source>
</evidence>
<evidence type="ECO:0000256" key="3">
    <source>
        <dbReference type="ARBA" id="ARBA00022989"/>
    </source>
</evidence>
<dbReference type="EMBL" id="DVMM01000184">
    <property type="protein sequence ID" value="HIU30285.1"/>
    <property type="molecule type" value="Genomic_DNA"/>
</dbReference>
<accession>A0A9D1IB29</accession>